<name>A0AAD4JB18_PERFH</name>
<reference evidence="2 3" key="1">
    <citation type="journal article" date="2021" name="Nat. Commun.">
        <title>Incipient diploidization of the medicinal plant Perilla within 10,000 years.</title>
        <authorList>
            <person name="Zhang Y."/>
            <person name="Shen Q."/>
            <person name="Leng L."/>
            <person name="Zhang D."/>
            <person name="Chen S."/>
            <person name="Shi Y."/>
            <person name="Ning Z."/>
            <person name="Chen S."/>
        </authorList>
    </citation>
    <scope>NUCLEOTIDE SEQUENCE [LARGE SCALE GENOMIC DNA]</scope>
    <source>
        <strain evidence="3">cv. PC099</strain>
    </source>
</reference>
<dbReference type="PANTHER" id="PTHR44259:SF37">
    <property type="entry name" value="DUF1618 DOMAIN-CONTAINING PROTEIN"/>
    <property type="match status" value="1"/>
</dbReference>
<evidence type="ECO:0000313" key="2">
    <source>
        <dbReference type="EMBL" id="KAH6830447.1"/>
    </source>
</evidence>
<dbReference type="Proteomes" id="UP001190926">
    <property type="component" value="Unassembled WGS sequence"/>
</dbReference>
<dbReference type="Pfam" id="PF03478">
    <property type="entry name" value="Beta-prop_KIB1-4"/>
    <property type="match status" value="1"/>
</dbReference>
<dbReference type="PANTHER" id="PTHR44259">
    <property type="entry name" value="OS07G0183000 PROTEIN-RELATED"/>
    <property type="match status" value="1"/>
</dbReference>
<keyword evidence="3" id="KW-1185">Reference proteome</keyword>
<evidence type="ECO:0000313" key="3">
    <source>
        <dbReference type="Proteomes" id="UP001190926"/>
    </source>
</evidence>
<protein>
    <recommendedName>
        <fullName evidence="1">KIB1-4 beta-propeller domain-containing protein</fullName>
    </recommendedName>
</protein>
<feature type="domain" description="KIB1-4 beta-propeller" evidence="1">
    <location>
        <begin position="16"/>
        <end position="248"/>
    </location>
</feature>
<organism evidence="2 3">
    <name type="scientific">Perilla frutescens var. hirtella</name>
    <name type="common">Perilla citriodora</name>
    <name type="synonym">Perilla setoyensis</name>
    <dbReference type="NCBI Taxonomy" id="608512"/>
    <lineage>
        <taxon>Eukaryota</taxon>
        <taxon>Viridiplantae</taxon>
        <taxon>Streptophyta</taxon>
        <taxon>Embryophyta</taxon>
        <taxon>Tracheophyta</taxon>
        <taxon>Spermatophyta</taxon>
        <taxon>Magnoliopsida</taxon>
        <taxon>eudicotyledons</taxon>
        <taxon>Gunneridae</taxon>
        <taxon>Pentapetalae</taxon>
        <taxon>asterids</taxon>
        <taxon>lamiids</taxon>
        <taxon>Lamiales</taxon>
        <taxon>Lamiaceae</taxon>
        <taxon>Nepetoideae</taxon>
        <taxon>Elsholtzieae</taxon>
        <taxon>Perilla</taxon>
    </lineage>
</organism>
<dbReference type="EMBL" id="SDAM02000099">
    <property type="protein sequence ID" value="KAH6830447.1"/>
    <property type="molecule type" value="Genomic_DNA"/>
</dbReference>
<gene>
    <name evidence="2" type="ORF">C2S53_008918</name>
</gene>
<comment type="caution">
    <text evidence="2">The sequence shown here is derived from an EMBL/GenBank/DDBJ whole genome shotgun (WGS) entry which is preliminary data.</text>
</comment>
<proteinExistence type="predicted"/>
<dbReference type="InterPro" id="IPR050942">
    <property type="entry name" value="F-box_BR-signaling"/>
</dbReference>
<accession>A0AAD4JB18</accession>
<dbReference type="AlphaFoldDB" id="A0AAD4JB18"/>
<evidence type="ECO:0000259" key="1">
    <source>
        <dbReference type="Pfam" id="PF03478"/>
    </source>
</evidence>
<sequence>MGCSSPLLMIDMLHSFYSLAEKKVVSIGGGGGEVTDDDTELVGSSHGWVALFNERSGDVFLWNPISRRRINLPPIDTLPAKAVIKVILSSSPDESECRVVMSYVPENRLAFCCPGGSNEWTPIGAWFHVDEEEDGVKIRARVYEDFAYCKGQNRLFCVTQFGDLERWDLGDPSSPRIDWSNEEDEEVMYTDSELEEAISLITLKYIVVDEQSNRVFIVERKIVMHVGPDDTYPYKTVGFKVYKIEMDGPTGSLDARTEPSAYHRRIPDTWTALLG</sequence>
<dbReference type="InterPro" id="IPR005174">
    <property type="entry name" value="KIB1-4_b-propeller"/>
</dbReference>